<dbReference type="Gene3D" id="1.20.120.1630">
    <property type="match status" value="1"/>
</dbReference>
<dbReference type="InterPro" id="IPR016636">
    <property type="entry name" value="3-oxo-5-alpha-steroid_4-DH"/>
</dbReference>
<dbReference type="EMBL" id="BAAALT010000037">
    <property type="protein sequence ID" value="GAA1794716.1"/>
    <property type="molecule type" value="Genomic_DNA"/>
</dbReference>
<feature type="transmembrane region" description="Helical" evidence="5">
    <location>
        <begin position="140"/>
        <end position="158"/>
    </location>
</feature>
<evidence type="ECO:0000256" key="5">
    <source>
        <dbReference type="SAM" id="Phobius"/>
    </source>
</evidence>
<comment type="subcellular location">
    <subcellularLocation>
        <location evidence="1">Membrane</location>
        <topology evidence="1">Multi-pass membrane protein</topology>
    </subcellularLocation>
</comment>
<protein>
    <submittedName>
        <fullName evidence="7">3-oxo-5-alpha-steroid 4-dehydrogenase</fullName>
    </submittedName>
</protein>
<sequence length="248" mass="27633">MSGSYGLLVLLEFGLAIATAVGLIFITAPYGRHGRAGWGPTVPARVAWIVMESPAPLLFLGVFLAGEHRADVVPLVLLGLWQLHYVQRTFVYPFLLRGGARMPVSIMAMAIAFNTLNAYINARWVSSVGTYPTDWLTDPRFVLGVLVFLTGYSVNLWADRVLRGLRTAGNGYQIPRGGLYRWVSCPNYLGEIVEWFGWALTTWSPAGLAFAVYTAANLAPRAVSNHRWYRERFPDYPPQRRALIPFLA</sequence>
<dbReference type="PANTHER" id="PTHR10556:SF43">
    <property type="entry name" value="STEROID 5-ALPHA-REDUCTASE DET2"/>
    <property type="match status" value="1"/>
</dbReference>
<dbReference type="Pfam" id="PF02544">
    <property type="entry name" value="Steroid_dh"/>
    <property type="match status" value="1"/>
</dbReference>
<keyword evidence="2 5" id="KW-0812">Transmembrane</keyword>
<dbReference type="PIRSF" id="PIRSF015596">
    <property type="entry name" value="5_alpha-SR2"/>
    <property type="match status" value="1"/>
</dbReference>
<gene>
    <name evidence="7" type="ORF">GCM10009682_15580</name>
</gene>
<keyword evidence="3 5" id="KW-1133">Transmembrane helix</keyword>
<dbReference type="PANTHER" id="PTHR10556">
    <property type="entry name" value="3-OXO-5-ALPHA-STEROID 4-DEHYDROGENASE"/>
    <property type="match status" value="1"/>
</dbReference>
<evidence type="ECO:0000313" key="8">
    <source>
        <dbReference type="Proteomes" id="UP001500218"/>
    </source>
</evidence>
<dbReference type="RefSeq" id="WP_344127826.1">
    <property type="nucleotide sequence ID" value="NZ_BAAALT010000037.1"/>
</dbReference>
<organism evidence="7 8">
    <name type="scientific">Luedemannella flava</name>
    <dbReference type="NCBI Taxonomy" id="349316"/>
    <lineage>
        <taxon>Bacteria</taxon>
        <taxon>Bacillati</taxon>
        <taxon>Actinomycetota</taxon>
        <taxon>Actinomycetes</taxon>
        <taxon>Micromonosporales</taxon>
        <taxon>Micromonosporaceae</taxon>
        <taxon>Luedemannella</taxon>
    </lineage>
</organism>
<evidence type="ECO:0000256" key="4">
    <source>
        <dbReference type="ARBA" id="ARBA00023136"/>
    </source>
</evidence>
<evidence type="ECO:0000313" key="7">
    <source>
        <dbReference type="EMBL" id="GAA1794716.1"/>
    </source>
</evidence>
<evidence type="ECO:0000256" key="3">
    <source>
        <dbReference type="ARBA" id="ARBA00022989"/>
    </source>
</evidence>
<dbReference type="InterPro" id="IPR001104">
    <property type="entry name" value="3-oxo-5_a-steroid_4-DH_C"/>
</dbReference>
<feature type="domain" description="3-oxo-5-alpha-steroid 4-dehydrogenase C-terminal" evidence="6">
    <location>
        <begin position="101"/>
        <end position="247"/>
    </location>
</feature>
<feature type="transmembrane region" description="Helical" evidence="5">
    <location>
        <begin position="46"/>
        <end position="66"/>
    </location>
</feature>
<dbReference type="PROSITE" id="PS50244">
    <property type="entry name" value="S5A_REDUCTASE"/>
    <property type="match status" value="1"/>
</dbReference>
<evidence type="ECO:0000256" key="1">
    <source>
        <dbReference type="ARBA" id="ARBA00004141"/>
    </source>
</evidence>
<keyword evidence="8" id="KW-1185">Reference proteome</keyword>
<feature type="transmembrane region" description="Helical" evidence="5">
    <location>
        <begin position="102"/>
        <end position="120"/>
    </location>
</feature>
<feature type="transmembrane region" description="Helical" evidence="5">
    <location>
        <begin position="6"/>
        <end position="26"/>
    </location>
</feature>
<proteinExistence type="predicted"/>
<dbReference type="InterPro" id="IPR039357">
    <property type="entry name" value="SRD5A/TECR"/>
</dbReference>
<name>A0ABP4XUE7_9ACTN</name>
<evidence type="ECO:0000256" key="2">
    <source>
        <dbReference type="ARBA" id="ARBA00022692"/>
    </source>
</evidence>
<evidence type="ECO:0000259" key="6">
    <source>
        <dbReference type="Pfam" id="PF02544"/>
    </source>
</evidence>
<comment type="caution">
    <text evidence="7">The sequence shown here is derived from an EMBL/GenBank/DDBJ whole genome shotgun (WGS) entry which is preliminary data.</text>
</comment>
<accession>A0ABP4XUE7</accession>
<dbReference type="Proteomes" id="UP001500218">
    <property type="component" value="Unassembled WGS sequence"/>
</dbReference>
<reference evidence="8" key="1">
    <citation type="journal article" date="2019" name="Int. J. Syst. Evol. Microbiol.">
        <title>The Global Catalogue of Microorganisms (GCM) 10K type strain sequencing project: providing services to taxonomists for standard genome sequencing and annotation.</title>
        <authorList>
            <consortium name="The Broad Institute Genomics Platform"/>
            <consortium name="The Broad Institute Genome Sequencing Center for Infectious Disease"/>
            <person name="Wu L."/>
            <person name="Ma J."/>
        </authorList>
    </citation>
    <scope>NUCLEOTIDE SEQUENCE [LARGE SCALE GENOMIC DNA]</scope>
    <source>
        <strain evidence="8">JCM 13250</strain>
    </source>
</reference>
<keyword evidence="4 5" id="KW-0472">Membrane</keyword>